<dbReference type="Pfam" id="PF01694">
    <property type="entry name" value="Rhomboid"/>
    <property type="match status" value="1"/>
</dbReference>
<feature type="transmembrane region" description="Helical" evidence="5">
    <location>
        <begin position="158"/>
        <end position="183"/>
    </location>
</feature>
<name>A0A2C8FF76_9BACT</name>
<dbReference type="FunFam" id="1.20.1540.10:FF:000027">
    <property type="entry name" value="Rhomboid family intramembrane serine protease"/>
    <property type="match status" value="1"/>
</dbReference>
<protein>
    <submittedName>
        <fullName evidence="7">Rhomboid family protein</fullName>
    </submittedName>
</protein>
<dbReference type="SUPFAM" id="SSF144091">
    <property type="entry name" value="Rhomboid-like"/>
    <property type="match status" value="1"/>
</dbReference>
<keyword evidence="4 5" id="KW-0472">Membrane</keyword>
<feature type="transmembrane region" description="Helical" evidence="5">
    <location>
        <begin position="203"/>
        <end position="220"/>
    </location>
</feature>
<dbReference type="KEGG" id="pprf:DPRO_3890"/>
<keyword evidence="2 5" id="KW-0812">Transmembrane</keyword>
<dbReference type="GO" id="GO:0016020">
    <property type="term" value="C:membrane"/>
    <property type="evidence" value="ECO:0007669"/>
    <property type="project" value="UniProtKB-SubCell"/>
</dbReference>
<dbReference type="InterPro" id="IPR022764">
    <property type="entry name" value="Peptidase_S54_rhomboid_dom"/>
</dbReference>
<reference evidence="8" key="1">
    <citation type="submission" date="2017-09" db="EMBL/GenBank/DDBJ databases">
        <authorList>
            <person name="Regsiter A."/>
            <person name="William W."/>
        </authorList>
    </citation>
    <scope>NUCLEOTIDE SEQUENCE [LARGE SCALE GENOMIC DNA]</scope>
    <source>
        <strain evidence="8">500-1</strain>
    </source>
</reference>
<accession>A0A2C8FF76</accession>
<sequence length="248" mass="28158">MIPLRDNVPRVTMPVAVMAIIAINVLAFMYSKSLDFREMVYLYHLFGVVPARFFEPEWALWAGYPQTIGWPFVTYMFLHSGWMHIILNMWMLWLFGDNIEDVTGHWQFVVFYLTCGLAAVALHMVFEQASSLPIIGASGAVGGVMGAYVMLYPHGRVLTLVPIIIIPLILRVPSYLFLGIWFLSQVVSGLMSSKMQAASGVAWWAHVGGFLAGMILIHLFRRPGHCRYCFNPTTADYEPEELEEDNRF</sequence>
<feature type="transmembrane region" description="Helical" evidence="5">
    <location>
        <begin position="76"/>
        <end position="96"/>
    </location>
</feature>
<dbReference type="Gene3D" id="1.20.1540.10">
    <property type="entry name" value="Rhomboid-like"/>
    <property type="match status" value="1"/>
</dbReference>
<feature type="transmembrane region" description="Helical" evidence="5">
    <location>
        <begin position="132"/>
        <end position="151"/>
    </location>
</feature>
<dbReference type="Proteomes" id="UP000219215">
    <property type="component" value="Chromosome DPRO"/>
</dbReference>
<keyword evidence="8" id="KW-1185">Reference proteome</keyword>
<keyword evidence="3 5" id="KW-1133">Transmembrane helix</keyword>
<feature type="domain" description="Peptidase S54 rhomboid" evidence="6">
    <location>
        <begin position="70"/>
        <end position="221"/>
    </location>
</feature>
<evidence type="ECO:0000313" key="7">
    <source>
        <dbReference type="EMBL" id="SOB60809.1"/>
    </source>
</evidence>
<organism evidence="7 8">
    <name type="scientific">Pseudodesulfovibrio profundus</name>
    <dbReference type="NCBI Taxonomy" id="57320"/>
    <lineage>
        <taxon>Bacteria</taxon>
        <taxon>Pseudomonadati</taxon>
        <taxon>Thermodesulfobacteriota</taxon>
        <taxon>Desulfovibrionia</taxon>
        <taxon>Desulfovibrionales</taxon>
        <taxon>Desulfovibrionaceae</taxon>
    </lineage>
</organism>
<dbReference type="EMBL" id="LT907975">
    <property type="protein sequence ID" value="SOB60809.1"/>
    <property type="molecule type" value="Genomic_DNA"/>
</dbReference>
<dbReference type="RefSeq" id="WP_097013481.1">
    <property type="nucleotide sequence ID" value="NZ_LT907975.1"/>
</dbReference>
<dbReference type="PANTHER" id="PTHR43731:SF26">
    <property type="entry name" value="RHOMBOID-LIKE PROTEIN 10, CHLOROPLASTIC"/>
    <property type="match status" value="1"/>
</dbReference>
<dbReference type="AlphaFoldDB" id="A0A2C8FF76"/>
<dbReference type="InterPro" id="IPR035952">
    <property type="entry name" value="Rhomboid-like_sf"/>
</dbReference>
<dbReference type="InterPro" id="IPR050925">
    <property type="entry name" value="Rhomboid_protease_S54"/>
</dbReference>
<dbReference type="OrthoDB" id="9813074at2"/>
<feature type="transmembrane region" description="Helical" evidence="5">
    <location>
        <begin position="12"/>
        <end position="30"/>
    </location>
</feature>
<evidence type="ECO:0000256" key="2">
    <source>
        <dbReference type="ARBA" id="ARBA00022692"/>
    </source>
</evidence>
<proteinExistence type="predicted"/>
<evidence type="ECO:0000256" key="1">
    <source>
        <dbReference type="ARBA" id="ARBA00004141"/>
    </source>
</evidence>
<evidence type="ECO:0000256" key="5">
    <source>
        <dbReference type="SAM" id="Phobius"/>
    </source>
</evidence>
<evidence type="ECO:0000256" key="3">
    <source>
        <dbReference type="ARBA" id="ARBA00022989"/>
    </source>
</evidence>
<evidence type="ECO:0000256" key="4">
    <source>
        <dbReference type="ARBA" id="ARBA00023136"/>
    </source>
</evidence>
<gene>
    <name evidence="7" type="ORF">DPRO_3890</name>
</gene>
<comment type="subcellular location">
    <subcellularLocation>
        <location evidence="1">Membrane</location>
        <topology evidence="1">Multi-pass membrane protein</topology>
    </subcellularLocation>
</comment>
<dbReference type="PANTHER" id="PTHR43731">
    <property type="entry name" value="RHOMBOID PROTEASE"/>
    <property type="match status" value="1"/>
</dbReference>
<feature type="transmembrane region" description="Helical" evidence="5">
    <location>
        <begin position="108"/>
        <end position="126"/>
    </location>
</feature>
<dbReference type="GO" id="GO:0004252">
    <property type="term" value="F:serine-type endopeptidase activity"/>
    <property type="evidence" value="ECO:0007669"/>
    <property type="project" value="InterPro"/>
</dbReference>
<evidence type="ECO:0000313" key="8">
    <source>
        <dbReference type="Proteomes" id="UP000219215"/>
    </source>
</evidence>
<evidence type="ECO:0000259" key="6">
    <source>
        <dbReference type="Pfam" id="PF01694"/>
    </source>
</evidence>